<dbReference type="EMBL" id="JBHSSN010000014">
    <property type="protein sequence ID" value="MFC6323664.1"/>
    <property type="molecule type" value="Genomic_DNA"/>
</dbReference>
<gene>
    <name evidence="5" type="ORF">ACFP1F_07940</name>
</gene>
<sequence length="374" mass="39202">MTKVLIASDSFKGSATSLEVGNYLEKGIKKADPLAKVYKYGVADGGEGTVLSITDALKGKFIKSTVTGPLGEKVSANWGIVENKTAIIEVAETSGITLISDRLNPLKTTTYGVGELIKLALDAGVNKIYIGLGGSATNDGGLGMAQALGMKFLDKFEQELPFGGGSLDKLIKIDDSNLDKRLNKVEIVALSDVKNPLIGKNGASFIFGPQKGASVEQVKLLDRNLANLADKTSKFLGHDFSKVPGAGAAGGIGFGLMSFCNAKIESGIDTIMNIIHLNQPMKKVDLVITGEGQIDGQSLMGKVPIGVAKLAKKFNLPVIAVAGSIGSNIEDVYKSGINLVLSTTTSPMSLSEAIESTPKLLEDVGYTAYKAFII</sequence>
<dbReference type="Pfam" id="PF02595">
    <property type="entry name" value="Gly_kinase"/>
    <property type="match status" value="1"/>
</dbReference>
<name>A0ABW1UZA3_9LACO</name>
<keyword evidence="2 4" id="KW-0808">Transferase</keyword>
<evidence type="ECO:0000256" key="2">
    <source>
        <dbReference type="ARBA" id="ARBA00022679"/>
    </source>
</evidence>
<evidence type="ECO:0000313" key="5">
    <source>
        <dbReference type="EMBL" id="MFC6323664.1"/>
    </source>
</evidence>
<dbReference type="InterPro" id="IPR036129">
    <property type="entry name" value="Glycerate_kinase_sf"/>
</dbReference>
<dbReference type="Gene3D" id="3.40.50.10350">
    <property type="entry name" value="Glycerate kinase, domain 1"/>
    <property type="match status" value="1"/>
</dbReference>
<dbReference type="GO" id="GO:0008887">
    <property type="term" value="F:glycerate kinase activity"/>
    <property type="evidence" value="ECO:0007669"/>
    <property type="project" value="UniProtKB-EC"/>
</dbReference>
<reference evidence="6" key="1">
    <citation type="journal article" date="2019" name="Int. J. Syst. Evol. Microbiol.">
        <title>The Global Catalogue of Microorganisms (GCM) 10K type strain sequencing project: providing services to taxonomists for standard genome sequencing and annotation.</title>
        <authorList>
            <consortium name="The Broad Institute Genomics Platform"/>
            <consortium name="The Broad Institute Genome Sequencing Center for Infectious Disease"/>
            <person name="Wu L."/>
            <person name="Ma J."/>
        </authorList>
    </citation>
    <scope>NUCLEOTIDE SEQUENCE [LARGE SCALE GENOMIC DNA]</scope>
    <source>
        <strain evidence="6">CCM 8895</strain>
    </source>
</reference>
<dbReference type="Gene3D" id="3.90.1510.10">
    <property type="entry name" value="Glycerate kinase, domain 2"/>
    <property type="match status" value="1"/>
</dbReference>
<comment type="caution">
    <text evidence="5">The sequence shown here is derived from an EMBL/GenBank/DDBJ whole genome shotgun (WGS) entry which is preliminary data.</text>
</comment>
<dbReference type="PANTHER" id="PTHR21599">
    <property type="entry name" value="GLYCERATE KINASE"/>
    <property type="match status" value="1"/>
</dbReference>
<dbReference type="PANTHER" id="PTHR21599:SF0">
    <property type="entry name" value="GLYCERATE KINASE"/>
    <property type="match status" value="1"/>
</dbReference>
<proteinExistence type="inferred from homology"/>
<dbReference type="InterPro" id="IPR018193">
    <property type="entry name" value="Glyc_kinase_flavodox-like_fold"/>
</dbReference>
<protein>
    <submittedName>
        <fullName evidence="5">Glycerate kinase</fullName>
        <ecNumber evidence="5">2.7.1.31</ecNumber>
    </submittedName>
</protein>
<dbReference type="NCBIfam" id="TIGR00045">
    <property type="entry name" value="glycerate kinase"/>
    <property type="match status" value="1"/>
</dbReference>
<accession>A0ABW1UZA3</accession>
<keyword evidence="6" id="KW-1185">Reference proteome</keyword>
<dbReference type="PIRSF" id="PIRSF006078">
    <property type="entry name" value="GlxK"/>
    <property type="match status" value="1"/>
</dbReference>
<evidence type="ECO:0000256" key="3">
    <source>
        <dbReference type="ARBA" id="ARBA00022777"/>
    </source>
</evidence>
<dbReference type="SUPFAM" id="SSF110738">
    <property type="entry name" value="Glycerate kinase I"/>
    <property type="match status" value="1"/>
</dbReference>
<organism evidence="5 6">
    <name type="scientific">Companilactobacillus baiquanensis</name>
    <dbReference type="NCBI Taxonomy" id="2486005"/>
    <lineage>
        <taxon>Bacteria</taxon>
        <taxon>Bacillati</taxon>
        <taxon>Bacillota</taxon>
        <taxon>Bacilli</taxon>
        <taxon>Lactobacillales</taxon>
        <taxon>Lactobacillaceae</taxon>
        <taxon>Companilactobacillus</taxon>
    </lineage>
</organism>
<evidence type="ECO:0000313" key="6">
    <source>
        <dbReference type="Proteomes" id="UP001596186"/>
    </source>
</evidence>
<evidence type="ECO:0000256" key="1">
    <source>
        <dbReference type="ARBA" id="ARBA00006284"/>
    </source>
</evidence>
<dbReference type="RefSeq" id="WP_125592678.1">
    <property type="nucleotide sequence ID" value="NZ_JBHSSN010000014.1"/>
</dbReference>
<evidence type="ECO:0000256" key="4">
    <source>
        <dbReference type="PIRNR" id="PIRNR006078"/>
    </source>
</evidence>
<keyword evidence="3 4" id="KW-0418">Kinase</keyword>
<comment type="similarity">
    <text evidence="1 4">Belongs to the glycerate kinase type-1 family.</text>
</comment>
<dbReference type="InterPro" id="IPR018197">
    <property type="entry name" value="Glycerate_kinase_RE-like"/>
</dbReference>
<dbReference type="InterPro" id="IPR004381">
    <property type="entry name" value="Glycerate_kinase"/>
</dbReference>
<dbReference type="Proteomes" id="UP001596186">
    <property type="component" value="Unassembled WGS sequence"/>
</dbReference>
<dbReference type="EC" id="2.7.1.31" evidence="5"/>